<evidence type="ECO:0000256" key="3">
    <source>
        <dbReference type="ARBA" id="ARBA00022741"/>
    </source>
</evidence>
<dbReference type="InterPro" id="IPR003593">
    <property type="entry name" value="AAA+_ATPase"/>
</dbReference>
<evidence type="ECO:0000259" key="5">
    <source>
        <dbReference type="PROSITE" id="PS50893"/>
    </source>
</evidence>
<accession>A0A433UN89</accession>
<reference evidence="6" key="1">
    <citation type="submission" date="2018-12" db="EMBL/GenBank/DDBJ databases">
        <authorList>
            <person name="Will S."/>
            <person name="Neumann-Schaal M."/>
            <person name="Henke P."/>
        </authorList>
    </citation>
    <scope>NUCLEOTIDE SEQUENCE</scope>
    <source>
        <strain evidence="6">PCC 7102</strain>
    </source>
</reference>
<dbReference type="PANTHER" id="PTHR43335:SF4">
    <property type="entry name" value="ABC TRANSPORTER, ATP-BINDING PROTEIN"/>
    <property type="match status" value="1"/>
</dbReference>
<dbReference type="PROSITE" id="PS00211">
    <property type="entry name" value="ABC_TRANSPORTER_1"/>
    <property type="match status" value="1"/>
</dbReference>
<dbReference type="PROSITE" id="PS50893">
    <property type="entry name" value="ABC_TRANSPORTER_2"/>
    <property type="match status" value="1"/>
</dbReference>
<dbReference type="Proteomes" id="UP000271624">
    <property type="component" value="Unassembled WGS sequence"/>
</dbReference>
<feature type="domain" description="ABC transporter" evidence="5">
    <location>
        <begin position="5"/>
        <end position="230"/>
    </location>
</feature>
<dbReference type="OrthoDB" id="9804819at2"/>
<dbReference type="CDD" id="cd03230">
    <property type="entry name" value="ABC_DR_subfamily_A"/>
    <property type="match status" value="1"/>
</dbReference>
<keyword evidence="4 6" id="KW-0067">ATP-binding</keyword>
<keyword evidence="7" id="KW-1185">Reference proteome</keyword>
<reference evidence="6" key="2">
    <citation type="journal article" date="2019" name="Genome Biol. Evol.">
        <title>Day and night: Metabolic profiles and evolutionary relationships of six axenic non-marine cyanobacteria.</title>
        <authorList>
            <person name="Will S.E."/>
            <person name="Henke P."/>
            <person name="Boedeker C."/>
            <person name="Huang S."/>
            <person name="Brinkmann H."/>
            <person name="Rohde M."/>
            <person name="Jarek M."/>
            <person name="Friedl T."/>
            <person name="Seufert S."/>
            <person name="Schumacher M."/>
            <person name="Overmann J."/>
            <person name="Neumann-Schaal M."/>
            <person name="Petersen J."/>
        </authorList>
    </citation>
    <scope>NUCLEOTIDE SEQUENCE [LARGE SCALE GENOMIC DNA]</scope>
    <source>
        <strain evidence="6">PCC 7102</strain>
    </source>
</reference>
<keyword evidence="3" id="KW-0547">Nucleotide-binding</keyword>
<dbReference type="GO" id="GO:0005524">
    <property type="term" value="F:ATP binding"/>
    <property type="evidence" value="ECO:0007669"/>
    <property type="project" value="UniProtKB-KW"/>
</dbReference>
<organism evidence="6 7">
    <name type="scientific">Dulcicalothrix desertica PCC 7102</name>
    <dbReference type="NCBI Taxonomy" id="232991"/>
    <lineage>
        <taxon>Bacteria</taxon>
        <taxon>Bacillati</taxon>
        <taxon>Cyanobacteriota</taxon>
        <taxon>Cyanophyceae</taxon>
        <taxon>Nostocales</taxon>
        <taxon>Calotrichaceae</taxon>
        <taxon>Dulcicalothrix</taxon>
    </lineage>
</organism>
<protein>
    <submittedName>
        <fullName evidence="6">ABC transporter ATP-binding protein</fullName>
    </submittedName>
</protein>
<proteinExistence type="inferred from homology"/>
<gene>
    <name evidence="6" type="ORF">DSM106972_090740</name>
</gene>
<dbReference type="GO" id="GO:0016887">
    <property type="term" value="F:ATP hydrolysis activity"/>
    <property type="evidence" value="ECO:0007669"/>
    <property type="project" value="InterPro"/>
</dbReference>
<evidence type="ECO:0000313" key="7">
    <source>
        <dbReference type="Proteomes" id="UP000271624"/>
    </source>
</evidence>
<dbReference type="SUPFAM" id="SSF52540">
    <property type="entry name" value="P-loop containing nucleoside triphosphate hydrolases"/>
    <property type="match status" value="1"/>
</dbReference>
<name>A0A433UN89_9CYAN</name>
<sequence>MTSAISISNLSKNYGKLQVIDNLSLEVPLGSVCGFLGPNGAGKSTTIKILVGLSNPTSGSANINGVPVTKTGLHRRHLGYVAQDPRFYGWMTGREVLEYAASYHSNVPKSRIDNLLERVGIADAANRRCSNYSGGMRQRLGIAQALVSKPAVVILDEPVSAMDPVGRAEILELMRDLRGETTVFYSTHILEDVERLSDYVAILNRGKLVKTAPTKQLLGSYSKGALKVVLRGANNVITNSLKQIPGINNVTIAEQHGDVWTYNVQASEEWVMQIQRLITRFAAEQNLTLIRNEPLEMSLEKIFLQLIEA</sequence>
<dbReference type="Gene3D" id="3.40.50.300">
    <property type="entry name" value="P-loop containing nucleotide triphosphate hydrolases"/>
    <property type="match status" value="1"/>
</dbReference>
<comment type="caution">
    <text evidence="6">The sequence shown here is derived from an EMBL/GenBank/DDBJ whole genome shotgun (WGS) entry which is preliminary data.</text>
</comment>
<dbReference type="InterPro" id="IPR003439">
    <property type="entry name" value="ABC_transporter-like_ATP-bd"/>
</dbReference>
<comment type="similarity">
    <text evidence="1">Belongs to the ABC transporter superfamily.</text>
</comment>
<dbReference type="Pfam" id="PF00005">
    <property type="entry name" value="ABC_tran"/>
    <property type="match status" value="1"/>
</dbReference>
<dbReference type="InterPro" id="IPR017871">
    <property type="entry name" value="ABC_transporter-like_CS"/>
</dbReference>
<evidence type="ECO:0000256" key="1">
    <source>
        <dbReference type="ARBA" id="ARBA00005417"/>
    </source>
</evidence>
<dbReference type="AlphaFoldDB" id="A0A433UN89"/>
<dbReference type="RefSeq" id="WP_127087033.1">
    <property type="nucleotide sequence ID" value="NZ_RSCL01000042.1"/>
</dbReference>
<evidence type="ECO:0000256" key="2">
    <source>
        <dbReference type="ARBA" id="ARBA00022448"/>
    </source>
</evidence>
<dbReference type="EMBL" id="RSCL01000042">
    <property type="protein sequence ID" value="RUS95298.1"/>
    <property type="molecule type" value="Genomic_DNA"/>
</dbReference>
<dbReference type="SMART" id="SM00382">
    <property type="entry name" value="AAA"/>
    <property type="match status" value="1"/>
</dbReference>
<dbReference type="InterPro" id="IPR027417">
    <property type="entry name" value="P-loop_NTPase"/>
</dbReference>
<keyword evidence="2" id="KW-0813">Transport</keyword>
<dbReference type="PANTHER" id="PTHR43335">
    <property type="entry name" value="ABC TRANSPORTER, ATP-BINDING PROTEIN"/>
    <property type="match status" value="1"/>
</dbReference>
<evidence type="ECO:0000313" key="6">
    <source>
        <dbReference type="EMBL" id="RUS95298.1"/>
    </source>
</evidence>
<evidence type="ECO:0000256" key="4">
    <source>
        <dbReference type="ARBA" id="ARBA00022840"/>
    </source>
</evidence>